<dbReference type="Proteomes" id="UP001168620">
    <property type="component" value="Unassembled WGS sequence"/>
</dbReference>
<protein>
    <recommendedName>
        <fullName evidence="4">DUF4232 domain-containing protein</fullName>
    </recommendedName>
</protein>
<gene>
    <name evidence="2" type="ORF">QWY28_12925</name>
</gene>
<evidence type="ECO:0000256" key="1">
    <source>
        <dbReference type="SAM" id="Phobius"/>
    </source>
</evidence>
<keyword evidence="1" id="KW-0812">Transmembrane</keyword>
<organism evidence="2 3">
    <name type="scientific">Nocardioides oceani</name>
    <dbReference type="NCBI Taxonomy" id="3058369"/>
    <lineage>
        <taxon>Bacteria</taxon>
        <taxon>Bacillati</taxon>
        <taxon>Actinomycetota</taxon>
        <taxon>Actinomycetes</taxon>
        <taxon>Propionibacteriales</taxon>
        <taxon>Nocardioidaceae</taxon>
        <taxon>Nocardioides</taxon>
    </lineage>
</organism>
<accession>A0ABT8FGQ4</accession>
<evidence type="ECO:0000313" key="2">
    <source>
        <dbReference type="EMBL" id="MDN4173858.1"/>
    </source>
</evidence>
<keyword evidence="1" id="KW-0472">Membrane</keyword>
<feature type="transmembrane region" description="Helical" evidence="1">
    <location>
        <begin position="41"/>
        <end position="64"/>
    </location>
</feature>
<proteinExistence type="predicted"/>
<evidence type="ECO:0000313" key="3">
    <source>
        <dbReference type="Proteomes" id="UP001168620"/>
    </source>
</evidence>
<keyword evidence="3" id="KW-1185">Reference proteome</keyword>
<comment type="caution">
    <text evidence="2">The sequence shown here is derived from an EMBL/GenBank/DDBJ whole genome shotgun (WGS) entry which is preliminary data.</text>
</comment>
<keyword evidence="1" id="KW-1133">Transmembrane helix</keyword>
<dbReference type="EMBL" id="JAUHJQ010000004">
    <property type="protein sequence ID" value="MDN4173858.1"/>
    <property type="molecule type" value="Genomic_DNA"/>
</dbReference>
<name>A0ABT8FGQ4_9ACTN</name>
<reference evidence="2" key="1">
    <citation type="submission" date="2023-06" db="EMBL/GenBank/DDBJ databases">
        <title>Draft genome sequence of Nocardioides sp. SOB77.</title>
        <authorList>
            <person name="Zhang G."/>
        </authorList>
    </citation>
    <scope>NUCLEOTIDE SEQUENCE</scope>
    <source>
        <strain evidence="2">SOB77</strain>
    </source>
</reference>
<dbReference type="RefSeq" id="WP_300952960.1">
    <property type="nucleotide sequence ID" value="NZ_JAUHJQ010000004.1"/>
</dbReference>
<sequence length="251" mass="25781">MDTSRDVRGALQEQTSHLTMETPVESILARGDRLGRRRRRAVAGGVVAAAAVGAVGMLGASVVAPPGSSPLVPEARAAWGPAMVNLADAEAGETGRECARHVRDLGVDLAPGSAPVAADTRGGQTVAVYRVEGSYALCTFQEEARRGTRLRSAVTGRWDLLRPAADVGLIGLTAASDDPDGPTRDVAGALRVGPDVEQVTVDVDGEVLEAAVGGGVAMFWLPDGLTSPELADVRATAYDADGTVLSTATPF</sequence>
<evidence type="ECO:0008006" key="4">
    <source>
        <dbReference type="Google" id="ProtNLM"/>
    </source>
</evidence>